<reference evidence="3 5" key="1">
    <citation type="journal article" date="2024" name="J Genomics">
        <title>Draft genome sequencing and assembly of Favolaschia claudopus CIRM-BRFM 2984 isolated from oak limbs.</title>
        <authorList>
            <person name="Navarro D."/>
            <person name="Drula E."/>
            <person name="Chaduli D."/>
            <person name="Cazenave R."/>
            <person name="Ahrendt S."/>
            <person name="Wang J."/>
            <person name="Lipzen A."/>
            <person name="Daum C."/>
            <person name="Barry K."/>
            <person name="Grigoriev I.V."/>
            <person name="Favel A."/>
            <person name="Rosso M.N."/>
            <person name="Martin F."/>
        </authorList>
    </citation>
    <scope>NUCLEOTIDE SEQUENCE [LARGE SCALE GENOMIC DNA]</scope>
    <source>
        <strain evidence="3 5">CIRM-BRFM 2984</strain>
    </source>
</reference>
<gene>
    <name evidence="3" type="ORF">R3P38DRAFT_3094639</name>
    <name evidence="4" type="ORF">R3P38DRAFT_3094657</name>
</gene>
<evidence type="ECO:0000313" key="3">
    <source>
        <dbReference type="EMBL" id="KAK6988577.1"/>
    </source>
</evidence>
<evidence type="ECO:0000256" key="1">
    <source>
        <dbReference type="SAM" id="MobiDB-lite"/>
    </source>
</evidence>
<name>A0AAV9ZQA0_9AGAR</name>
<organism evidence="3 5">
    <name type="scientific">Favolaschia claudopus</name>
    <dbReference type="NCBI Taxonomy" id="2862362"/>
    <lineage>
        <taxon>Eukaryota</taxon>
        <taxon>Fungi</taxon>
        <taxon>Dikarya</taxon>
        <taxon>Basidiomycota</taxon>
        <taxon>Agaricomycotina</taxon>
        <taxon>Agaricomycetes</taxon>
        <taxon>Agaricomycetidae</taxon>
        <taxon>Agaricales</taxon>
        <taxon>Marasmiineae</taxon>
        <taxon>Mycenaceae</taxon>
        <taxon>Favolaschia</taxon>
    </lineage>
</organism>
<proteinExistence type="predicted"/>
<comment type="caution">
    <text evidence="3">The sequence shown here is derived from an EMBL/GenBank/DDBJ whole genome shotgun (WGS) entry which is preliminary data.</text>
</comment>
<dbReference type="AlphaFoldDB" id="A0AAV9ZQA0"/>
<dbReference type="EMBL" id="JAWWNJ010000121">
    <property type="protein sequence ID" value="KAK6988577.1"/>
    <property type="molecule type" value="Genomic_DNA"/>
</dbReference>
<evidence type="ECO:0000313" key="5">
    <source>
        <dbReference type="Proteomes" id="UP001362999"/>
    </source>
</evidence>
<evidence type="ECO:0000256" key="2">
    <source>
        <dbReference type="SAM" id="SignalP"/>
    </source>
</evidence>
<keyword evidence="5" id="KW-1185">Reference proteome</keyword>
<dbReference type="EMBL" id="JAWWNJ010000121">
    <property type="protein sequence ID" value="KAK6988579.1"/>
    <property type="molecule type" value="Genomic_DNA"/>
</dbReference>
<feature type="compositionally biased region" description="Pro residues" evidence="1">
    <location>
        <begin position="34"/>
        <end position="47"/>
    </location>
</feature>
<feature type="chain" id="PRO_5044716778" description="Secreted protein" evidence="2">
    <location>
        <begin position="20"/>
        <end position="127"/>
    </location>
</feature>
<dbReference type="Proteomes" id="UP001362999">
    <property type="component" value="Unassembled WGS sequence"/>
</dbReference>
<feature type="region of interest" description="Disordered" evidence="1">
    <location>
        <begin position="29"/>
        <end position="60"/>
    </location>
</feature>
<evidence type="ECO:0000313" key="4">
    <source>
        <dbReference type="EMBL" id="KAK6988579.1"/>
    </source>
</evidence>
<protein>
    <recommendedName>
        <fullName evidence="6">Secreted protein</fullName>
    </recommendedName>
</protein>
<feature type="compositionally biased region" description="Low complexity" evidence="1">
    <location>
        <begin position="48"/>
        <end position="60"/>
    </location>
</feature>
<keyword evidence="2" id="KW-0732">Signal</keyword>
<accession>A0AAV9ZQA0</accession>
<feature type="signal peptide" evidence="2">
    <location>
        <begin position="1"/>
        <end position="19"/>
    </location>
</feature>
<evidence type="ECO:0008006" key="6">
    <source>
        <dbReference type="Google" id="ProtNLM"/>
    </source>
</evidence>
<sequence>MTTLTAAFLTSLFLPIASSLSLSLADSPALDAPCPTPPPPFTTPTPTPSSRSSSDSIRDTFSSTDASLAAFVSHHRNDALISQRISLRVKLTCSPARRSSRKVRLLALFSRFFLMLSPVGFAESSRR</sequence>